<sequence>MAQAEMEIPAPSSTSEAKKGGGLQQLAVVSPQWAAAAELDASHGDDLHKQQDNLGVPPLCPSRSSGVGTETAPEQYPVELLHRAAQIIKEERARSAALQQELNALRKSAAVKSAAQQLQLENQELKRRLLSLQRQVDGTQASELPAKHQGGKGKCHTPFRCSTSPSLEHNGRASSRPSASRTPLTPSSTNGVVGGSYSDTRHKKRQAASLQRQHLLASSESSRERTFVGSQRPVERRPPASLASPPPSPEVSQKPSTTANEKEAVVVGMPQPFSKSPVARELWRATTAHDCEKAYSLGMITRLRRAMAPPPTKEQLGEVIQAMVHEVVRDARRRGISLKMTRQAPCVYRCELYGTVATNRKGKDATARVVHLSIVSGRLAVKVGSGHENFLEYLERCRSLSSVMDSRGEKNMWGGR</sequence>
<evidence type="ECO:0000313" key="3">
    <source>
        <dbReference type="Proteomes" id="UP000283634"/>
    </source>
</evidence>
<keyword evidence="3" id="KW-1185">Reference proteome</keyword>
<dbReference type="Proteomes" id="UP000283634">
    <property type="component" value="Unassembled WGS sequence"/>
</dbReference>
<dbReference type="RefSeq" id="XP_029239525.1">
    <property type="nucleotide sequence ID" value="XM_029380682.1"/>
</dbReference>
<feature type="compositionally biased region" description="Low complexity" evidence="1">
    <location>
        <begin position="172"/>
        <end position="189"/>
    </location>
</feature>
<feature type="region of interest" description="Disordered" evidence="1">
    <location>
        <begin position="39"/>
        <end position="72"/>
    </location>
</feature>
<evidence type="ECO:0000256" key="1">
    <source>
        <dbReference type="SAM" id="MobiDB-lite"/>
    </source>
</evidence>
<dbReference type="OrthoDB" id="273723at2759"/>
<name>A0A3R7MJ91_TRYRA</name>
<feature type="compositionally biased region" description="Basic and acidic residues" evidence="1">
    <location>
        <begin position="40"/>
        <end position="51"/>
    </location>
</feature>
<evidence type="ECO:0000313" key="2">
    <source>
        <dbReference type="EMBL" id="RNF06913.1"/>
    </source>
</evidence>
<protein>
    <submittedName>
        <fullName evidence="2">Putative myosin heavy chain</fullName>
    </submittedName>
</protein>
<dbReference type="AlphaFoldDB" id="A0A3R7MJ91"/>
<dbReference type="OMA" id="PCVYRLL"/>
<gene>
    <name evidence="2" type="ORF">TraAM80_03729</name>
</gene>
<accession>A0A3R7MJ91</accession>
<organism evidence="2 3">
    <name type="scientific">Trypanosoma rangeli</name>
    <dbReference type="NCBI Taxonomy" id="5698"/>
    <lineage>
        <taxon>Eukaryota</taxon>
        <taxon>Discoba</taxon>
        <taxon>Euglenozoa</taxon>
        <taxon>Kinetoplastea</taxon>
        <taxon>Metakinetoplastina</taxon>
        <taxon>Trypanosomatida</taxon>
        <taxon>Trypanosomatidae</taxon>
        <taxon>Trypanosoma</taxon>
        <taxon>Herpetosoma</taxon>
    </lineage>
</organism>
<dbReference type="EMBL" id="MKGL01000098">
    <property type="protein sequence ID" value="RNF06913.1"/>
    <property type="molecule type" value="Genomic_DNA"/>
</dbReference>
<feature type="region of interest" description="Disordered" evidence="1">
    <location>
        <begin position="1"/>
        <end position="23"/>
    </location>
</feature>
<feature type="compositionally biased region" description="Polar residues" evidence="1">
    <location>
        <begin position="250"/>
        <end position="259"/>
    </location>
</feature>
<dbReference type="GeneID" id="40327662"/>
<comment type="caution">
    <text evidence="2">The sequence shown here is derived from an EMBL/GenBank/DDBJ whole genome shotgun (WGS) entry which is preliminary data.</text>
</comment>
<proteinExistence type="predicted"/>
<feature type="compositionally biased region" description="Polar residues" evidence="1">
    <location>
        <begin position="208"/>
        <end position="220"/>
    </location>
</feature>
<feature type="region of interest" description="Disordered" evidence="1">
    <location>
        <begin position="140"/>
        <end position="262"/>
    </location>
</feature>
<reference evidence="2 3" key="1">
    <citation type="journal article" date="2018" name="BMC Genomics">
        <title>Genomic comparison of Trypanosoma conorhini and Trypanosoma rangeli to Trypanosoma cruzi strains of high and low virulence.</title>
        <authorList>
            <person name="Bradwell K.R."/>
            <person name="Koparde V.N."/>
            <person name="Matveyev A.V."/>
            <person name="Serrano M.G."/>
            <person name="Alves J.M."/>
            <person name="Parikh H."/>
            <person name="Huang B."/>
            <person name="Lee V."/>
            <person name="Espinosa-Alvarez O."/>
            <person name="Ortiz P.A."/>
            <person name="Costa-Martins A.G."/>
            <person name="Teixeira M.M."/>
            <person name="Buck G.A."/>
        </authorList>
    </citation>
    <scope>NUCLEOTIDE SEQUENCE [LARGE SCALE GENOMIC DNA]</scope>
    <source>
        <strain evidence="2 3">AM80</strain>
    </source>
</reference>